<dbReference type="GO" id="GO:0008270">
    <property type="term" value="F:zinc ion binding"/>
    <property type="evidence" value="ECO:0007669"/>
    <property type="project" value="UniProtKB-KW"/>
</dbReference>
<dbReference type="InterPro" id="IPR011125">
    <property type="entry name" value="Znf_HypF"/>
</dbReference>
<keyword evidence="6" id="KW-0862">Zinc</keyword>
<dbReference type="InterPro" id="IPR017945">
    <property type="entry name" value="DHBP_synth_RibB-like_a/b_dom"/>
</dbReference>
<protein>
    <recommendedName>
        <fullName evidence="8">Carbamoyltransferase HypF</fullName>
        <ecNumber evidence="8">6.2.-.-</ecNumber>
    </recommendedName>
</protein>
<dbReference type="GO" id="GO:0051604">
    <property type="term" value="P:protein maturation"/>
    <property type="evidence" value="ECO:0007669"/>
    <property type="project" value="TreeGrafter"/>
</dbReference>
<accession>A0A1H6F375</accession>
<dbReference type="RefSeq" id="WP_286018971.1">
    <property type="nucleotide sequence ID" value="NZ_FMSV02000072.1"/>
</dbReference>
<dbReference type="PROSITE" id="PS51160">
    <property type="entry name" value="ACYLPHOSPHATASE_3"/>
    <property type="match status" value="1"/>
</dbReference>
<comment type="catalytic activity">
    <reaction evidence="9">
        <text>an acyl phosphate + H2O = a carboxylate + phosphate + H(+)</text>
        <dbReference type="Rhea" id="RHEA:14965"/>
        <dbReference type="ChEBI" id="CHEBI:15377"/>
        <dbReference type="ChEBI" id="CHEBI:15378"/>
        <dbReference type="ChEBI" id="CHEBI:29067"/>
        <dbReference type="ChEBI" id="CHEBI:43474"/>
        <dbReference type="ChEBI" id="CHEBI:59918"/>
        <dbReference type="EC" id="3.6.1.7"/>
    </reaction>
</comment>
<dbReference type="SUPFAM" id="SSF54975">
    <property type="entry name" value="Acylphosphatase/BLUF domain-like"/>
    <property type="match status" value="1"/>
</dbReference>
<evidence type="ECO:0000313" key="12">
    <source>
        <dbReference type="EMBL" id="SEH04618.1"/>
    </source>
</evidence>
<dbReference type="AlphaFoldDB" id="A0A1H6F375"/>
<comment type="similarity">
    <text evidence="2 8">Belongs to the carbamoyltransferase HypF family.</text>
</comment>
<evidence type="ECO:0000256" key="1">
    <source>
        <dbReference type="ARBA" id="ARBA00004711"/>
    </source>
</evidence>
<dbReference type="InterPro" id="IPR051060">
    <property type="entry name" value="Carbamoyltrans_HypF-like"/>
</dbReference>
<dbReference type="EC" id="6.2.-.-" evidence="8"/>
<dbReference type="InterPro" id="IPR041440">
    <property type="entry name" value="HypF_C"/>
</dbReference>
<sequence length="760" mass="82820">MKNDMPQTALKLQVTGRVQAVGFRPFVYRIALAHQLKGWVRNSVGLVDIHVEGEAVQLAQFCEDLIAKAPPLARPEITQKIVVADEGFADFCIRDSNAAGEALIHIPPDQAMCPDCEQELLNPLDRRYRYPFTNCTQCGPRYTIIRTVPYDRKNTSMSVFPLCPPCLLEYEAPSNRRFHAEPNACPDCGPQLCFQNDNVLIKDTASALAAAVTALKQGQILAVKGVGGYHLMCDAHNAQAVQKLRDNKHRPHKPLALLLPATGADGLETVKTLVALDANSALMLQDAARPIILLPQKMPSAVAENVAPGLSELGVMLPPSPFHQMLSTDFGHALVATSANISGEPVLTDDDAVKQRLSAVVDGYLSHNRDIVRPADDSVSRLIAGKPRCIRLGRGSAPLEWALKHSLPQPVLALGGHLKNTVALAWGKRLVVSPHIGDLSAHRSILVFQQVIADLQALYQVKAEALLTDAHPQYASSRWAKAQPLPLIPISHHRAHASALAGEHGREDRGLVLTWDGVGLGDDGSLWGGEAFLGCPGDWQRVASFRPFHLAGGDKLGLEPWRSAAALHWELGLPYAQSTDNKPALALAHQAWLRRINTLPSSAVGRLFDAAAAMLGLLEYASHDGEAPMRLEALAESLETPVETRAYLALLQMGDVLRFDWEPLFYLLKNTHYSPAQRAGLLHRILANSALHLYQQLSQKHDIHWLGLAGGVFQNRLLSENIKALMQAQDVECLLATAIPTNDGGLSYGQLIEYAAQTRC</sequence>
<dbReference type="PIRSF" id="PIRSF006256">
    <property type="entry name" value="CMPcnvr_hdrg_mat"/>
    <property type="match status" value="1"/>
</dbReference>
<evidence type="ECO:0000256" key="2">
    <source>
        <dbReference type="ARBA" id="ARBA00008097"/>
    </source>
</evidence>
<evidence type="ECO:0000259" key="11">
    <source>
        <dbReference type="PROSITE" id="PS51163"/>
    </source>
</evidence>
<dbReference type="Pfam" id="PF07503">
    <property type="entry name" value="zf-HYPF"/>
    <property type="match status" value="2"/>
</dbReference>
<keyword evidence="9" id="KW-0378">Hydrolase</keyword>
<dbReference type="UniPathway" id="UPA00335"/>
<dbReference type="EMBL" id="FMSV02000072">
    <property type="protein sequence ID" value="SEH04618.1"/>
    <property type="molecule type" value="Genomic_DNA"/>
</dbReference>
<gene>
    <name evidence="12" type="primary">hypF</name>
    <name evidence="12" type="ORF">MBHS_00467</name>
</gene>
<dbReference type="GO" id="GO:0003998">
    <property type="term" value="F:acylphosphatase activity"/>
    <property type="evidence" value="ECO:0007669"/>
    <property type="project" value="UniProtKB-EC"/>
</dbReference>
<reference evidence="12 13" key="1">
    <citation type="submission" date="2016-10" db="EMBL/GenBank/DDBJ databases">
        <authorList>
            <person name="de Groot N.N."/>
        </authorList>
    </citation>
    <scope>NUCLEOTIDE SEQUENCE [LARGE SCALE GENOMIC DNA]</scope>
    <source>
        <strain evidence="12">MBHS1</strain>
    </source>
</reference>
<feature type="active site" evidence="9">
    <location>
        <position position="42"/>
    </location>
</feature>
<dbReference type="Pfam" id="PF01300">
    <property type="entry name" value="Sua5_yciO_yrdC"/>
    <property type="match status" value="1"/>
</dbReference>
<feature type="domain" description="Acylphosphatase-like" evidence="10">
    <location>
        <begin position="9"/>
        <end position="95"/>
    </location>
</feature>
<evidence type="ECO:0000313" key="13">
    <source>
        <dbReference type="Proteomes" id="UP000236724"/>
    </source>
</evidence>
<keyword evidence="13" id="KW-1185">Reference proteome</keyword>
<feature type="active site" evidence="9">
    <location>
        <position position="24"/>
    </location>
</feature>
<dbReference type="GO" id="GO:0016743">
    <property type="term" value="F:carboxyl- or carbamoyltransferase activity"/>
    <property type="evidence" value="ECO:0007669"/>
    <property type="project" value="UniProtKB-UniRule"/>
</dbReference>
<comment type="pathway">
    <text evidence="1 8">Protein modification; [NiFe] hydrogenase maturation.</text>
</comment>
<dbReference type="InterPro" id="IPR055128">
    <property type="entry name" value="HypF_C_2"/>
</dbReference>
<comment type="catalytic activity">
    <reaction evidence="7 8">
        <text>C-terminal L-cysteinyl-[HypE protein] + carbamoyl phosphate + ATP + H2O = C-terminal S-carboxamide-L-cysteinyl-[HypE protein] + AMP + phosphate + diphosphate + H(+)</text>
        <dbReference type="Rhea" id="RHEA:55636"/>
        <dbReference type="Rhea" id="RHEA-COMP:14247"/>
        <dbReference type="Rhea" id="RHEA-COMP:14392"/>
        <dbReference type="ChEBI" id="CHEBI:15377"/>
        <dbReference type="ChEBI" id="CHEBI:15378"/>
        <dbReference type="ChEBI" id="CHEBI:30616"/>
        <dbReference type="ChEBI" id="CHEBI:33019"/>
        <dbReference type="ChEBI" id="CHEBI:43474"/>
        <dbReference type="ChEBI" id="CHEBI:58228"/>
        <dbReference type="ChEBI" id="CHEBI:76913"/>
        <dbReference type="ChEBI" id="CHEBI:139126"/>
        <dbReference type="ChEBI" id="CHEBI:456215"/>
    </reaction>
</comment>
<evidence type="ECO:0000256" key="6">
    <source>
        <dbReference type="ARBA" id="ARBA00022833"/>
    </source>
</evidence>
<dbReference type="InterPro" id="IPR004421">
    <property type="entry name" value="Carbamoyltransferase_HypF"/>
</dbReference>
<dbReference type="PROSITE" id="PS51163">
    <property type="entry name" value="YRDC"/>
    <property type="match status" value="1"/>
</dbReference>
<dbReference type="NCBIfam" id="TIGR00143">
    <property type="entry name" value="hypF"/>
    <property type="match status" value="1"/>
</dbReference>
<feature type="domain" description="YrdC-like" evidence="11">
    <location>
        <begin position="205"/>
        <end position="395"/>
    </location>
</feature>
<evidence type="ECO:0000256" key="9">
    <source>
        <dbReference type="PROSITE-ProRule" id="PRU00520"/>
    </source>
</evidence>
<dbReference type="Gene3D" id="3.90.870.50">
    <property type="match status" value="1"/>
</dbReference>
<evidence type="ECO:0000256" key="4">
    <source>
        <dbReference type="ARBA" id="ARBA00022723"/>
    </source>
</evidence>
<dbReference type="InterPro" id="IPR001792">
    <property type="entry name" value="Acylphosphatase-like_dom"/>
</dbReference>
<dbReference type="Proteomes" id="UP000236724">
    <property type="component" value="Unassembled WGS sequence"/>
</dbReference>
<dbReference type="GO" id="GO:0003725">
    <property type="term" value="F:double-stranded RNA binding"/>
    <property type="evidence" value="ECO:0007669"/>
    <property type="project" value="InterPro"/>
</dbReference>
<dbReference type="InterPro" id="IPR006070">
    <property type="entry name" value="Sua5-like_dom"/>
</dbReference>
<organism evidence="12 13">
    <name type="scientific">Candidatus Venteria ishoeyi</name>
    <dbReference type="NCBI Taxonomy" id="1899563"/>
    <lineage>
        <taxon>Bacteria</taxon>
        <taxon>Pseudomonadati</taxon>
        <taxon>Pseudomonadota</taxon>
        <taxon>Gammaproteobacteria</taxon>
        <taxon>Thiotrichales</taxon>
        <taxon>Thiotrichaceae</taxon>
        <taxon>Venteria</taxon>
    </lineage>
</organism>
<dbReference type="Gene3D" id="3.30.420.40">
    <property type="match status" value="1"/>
</dbReference>
<dbReference type="SUPFAM" id="SSF55821">
    <property type="entry name" value="YrdC/RibB"/>
    <property type="match status" value="1"/>
</dbReference>
<proteinExistence type="inferred from homology"/>
<dbReference type="InterPro" id="IPR036046">
    <property type="entry name" value="Acylphosphatase-like_dom_sf"/>
</dbReference>
<dbReference type="PANTHER" id="PTHR42959">
    <property type="entry name" value="CARBAMOYLTRANSFERASE"/>
    <property type="match status" value="1"/>
</dbReference>
<name>A0A1H6F375_9GAMM</name>
<keyword evidence="5" id="KW-0863">Zinc-finger</keyword>
<dbReference type="Pfam" id="PF17788">
    <property type="entry name" value="HypF_C"/>
    <property type="match status" value="1"/>
</dbReference>
<comment type="function">
    <text evidence="8">Involved in the maturation of [NiFe] hydrogenases. Along with HypE, it catalyzes the synthesis of the CN ligands of the active site iron of [NiFe]-hydrogenases. HypF functions as a carbamoyl transferase using carbamoylphosphate as a substrate and transferring the carboxamido moiety in an ATP-dependent reaction to the thiolate of the C-terminal cysteine of HypE yielding a protein-S-carboxamide.</text>
</comment>
<keyword evidence="4" id="KW-0479">Metal-binding</keyword>
<dbReference type="Gene3D" id="3.30.420.360">
    <property type="match status" value="1"/>
</dbReference>
<dbReference type="Pfam" id="PF00708">
    <property type="entry name" value="Acylphosphatase"/>
    <property type="match status" value="1"/>
</dbReference>
<keyword evidence="3" id="KW-0436">Ligase</keyword>
<evidence type="ECO:0000259" key="10">
    <source>
        <dbReference type="PROSITE" id="PS51160"/>
    </source>
</evidence>
<dbReference type="Gene3D" id="3.30.110.120">
    <property type="match status" value="1"/>
</dbReference>
<evidence type="ECO:0000256" key="3">
    <source>
        <dbReference type="ARBA" id="ARBA00022598"/>
    </source>
</evidence>
<evidence type="ECO:0000256" key="7">
    <source>
        <dbReference type="ARBA" id="ARBA00048220"/>
    </source>
</evidence>
<dbReference type="PANTHER" id="PTHR42959:SF1">
    <property type="entry name" value="CARBAMOYLTRANSFERASE HYPF"/>
    <property type="match status" value="1"/>
</dbReference>
<keyword evidence="12" id="KW-0808">Transferase</keyword>
<dbReference type="GO" id="GO:0016874">
    <property type="term" value="F:ligase activity"/>
    <property type="evidence" value="ECO:0007669"/>
    <property type="project" value="UniProtKB-UniRule"/>
</dbReference>
<dbReference type="Pfam" id="PF22521">
    <property type="entry name" value="HypF_C_2"/>
    <property type="match status" value="1"/>
</dbReference>
<evidence type="ECO:0000256" key="5">
    <source>
        <dbReference type="ARBA" id="ARBA00022771"/>
    </source>
</evidence>
<evidence type="ECO:0000256" key="8">
    <source>
        <dbReference type="PIRNR" id="PIRNR006256"/>
    </source>
</evidence>